<keyword evidence="5" id="KW-0238">DNA-binding</keyword>
<dbReference type="Proteomes" id="UP001205890">
    <property type="component" value="Unassembled WGS sequence"/>
</dbReference>
<dbReference type="InterPro" id="IPR035447">
    <property type="entry name" value="DNA_topo_I_N_sf"/>
</dbReference>
<evidence type="ECO:0000313" key="11">
    <source>
        <dbReference type="Proteomes" id="UP001205890"/>
    </source>
</evidence>
<dbReference type="Gene3D" id="3.30.66.10">
    <property type="entry name" value="DNA topoisomerase I domain"/>
    <property type="match status" value="1"/>
</dbReference>
<evidence type="ECO:0000256" key="2">
    <source>
        <dbReference type="ARBA" id="ARBA00006645"/>
    </source>
</evidence>
<evidence type="ECO:0000256" key="6">
    <source>
        <dbReference type="ARBA" id="ARBA00023235"/>
    </source>
</evidence>
<comment type="caution">
    <text evidence="10">The sequence shown here is derived from an EMBL/GenBank/DDBJ whole genome shotgun (WGS) entry which is preliminary data.</text>
</comment>
<name>A0ABT1LBP9_9HYPH</name>
<dbReference type="Pfam" id="PF01028">
    <property type="entry name" value="Topoisom_I"/>
    <property type="match status" value="1"/>
</dbReference>
<dbReference type="RefSeq" id="WP_254741445.1">
    <property type="nucleotide sequence ID" value="NZ_JANCLU010000008.1"/>
</dbReference>
<evidence type="ECO:0000256" key="5">
    <source>
        <dbReference type="ARBA" id="ARBA00023125"/>
    </source>
</evidence>
<evidence type="ECO:0000259" key="9">
    <source>
        <dbReference type="Pfam" id="PF21338"/>
    </source>
</evidence>
<organism evidence="10 11">
    <name type="scientific">Alsobacter ponti</name>
    <dbReference type="NCBI Taxonomy" id="2962936"/>
    <lineage>
        <taxon>Bacteria</taxon>
        <taxon>Pseudomonadati</taxon>
        <taxon>Pseudomonadota</taxon>
        <taxon>Alphaproteobacteria</taxon>
        <taxon>Hyphomicrobiales</taxon>
        <taxon>Alsobacteraceae</taxon>
        <taxon>Alsobacter</taxon>
    </lineage>
</organism>
<evidence type="ECO:0000256" key="7">
    <source>
        <dbReference type="SAM" id="MobiDB-lite"/>
    </source>
</evidence>
<reference evidence="10 11" key="1">
    <citation type="submission" date="2022-07" db="EMBL/GenBank/DDBJ databases">
        <authorList>
            <person name="Li W.-J."/>
            <person name="Deng Q.-Q."/>
        </authorList>
    </citation>
    <scope>NUCLEOTIDE SEQUENCE [LARGE SCALE GENOMIC DNA]</scope>
    <source>
        <strain evidence="10 11">SYSU M60028</strain>
    </source>
</reference>
<dbReference type="InterPro" id="IPR014711">
    <property type="entry name" value="TopoI_cat_a-hlx-sub_euk"/>
</dbReference>
<dbReference type="Gene3D" id="3.90.15.10">
    <property type="entry name" value="Topoisomerase I, Chain A, domain 3"/>
    <property type="match status" value="1"/>
</dbReference>
<dbReference type="EMBL" id="JANCLU010000008">
    <property type="protein sequence ID" value="MCP8938925.1"/>
    <property type="molecule type" value="Genomic_DNA"/>
</dbReference>
<dbReference type="InterPro" id="IPR011010">
    <property type="entry name" value="DNA_brk_join_enz"/>
</dbReference>
<feature type="region of interest" description="Disordered" evidence="7">
    <location>
        <begin position="366"/>
        <end position="412"/>
    </location>
</feature>
<dbReference type="SUPFAM" id="SSF55869">
    <property type="entry name" value="DNA topoisomerase I domain"/>
    <property type="match status" value="1"/>
</dbReference>
<dbReference type="PROSITE" id="PS52038">
    <property type="entry name" value="TOPO_IB_2"/>
    <property type="match status" value="1"/>
</dbReference>
<dbReference type="SUPFAM" id="SSF56349">
    <property type="entry name" value="DNA breaking-rejoining enzymes"/>
    <property type="match status" value="1"/>
</dbReference>
<accession>A0ABT1LBP9</accession>
<keyword evidence="6" id="KW-0413">Isomerase</keyword>
<evidence type="ECO:0000256" key="3">
    <source>
        <dbReference type="ARBA" id="ARBA00012891"/>
    </source>
</evidence>
<keyword evidence="11" id="KW-1185">Reference proteome</keyword>
<proteinExistence type="inferred from homology"/>
<keyword evidence="4" id="KW-0799">Topoisomerase</keyword>
<evidence type="ECO:0000259" key="8">
    <source>
        <dbReference type="Pfam" id="PF01028"/>
    </source>
</evidence>
<sequence length="412" mass="45963">MDSTIDLDAGERLVEQREAAESAGLVYVSDDVPGIGRRRAGSGFAYVDAKGATVRDPATLARIRSLAVPPAWRDVWICPVPEGHIQATGRDDKGRKQYRYHPKWREVRDGSKFEHMLDFARALPALRRRVADDMAGGRLTREKVLATVVHLLESTLIRVGNPDYARQNGSYGLTTLRDRHVSIDGKELRFAFTGKSGKTWRLRVADRRIARIVKACQDIPGQHLFQYFDEDGERRPVTSSDVNAYLREATGQDITAKDFRTWAGTVLAAMALKEFEALDGAARTKKNVKVAIERVAARLGNTPTICRKCYVHPEVVNAYLEGSLLEEVEQEVEQELRDELDTLKPEEAALLVLLRNRLNRDIAAREAAERSRDAGSGQKRRRAARSRGVSADAPSGTRARPTAKTAGRKRRA</sequence>
<dbReference type="Pfam" id="PF21338">
    <property type="entry name" value="Top1B_N_bact"/>
    <property type="match status" value="1"/>
</dbReference>
<evidence type="ECO:0000256" key="4">
    <source>
        <dbReference type="ARBA" id="ARBA00023029"/>
    </source>
</evidence>
<feature type="domain" description="DNA topoisomerase I catalytic core eukaryotic-type" evidence="8">
    <location>
        <begin position="103"/>
        <end position="321"/>
    </location>
</feature>
<dbReference type="InterPro" id="IPR049331">
    <property type="entry name" value="Top1B_N_bact"/>
</dbReference>
<dbReference type="PRINTS" id="PR00416">
    <property type="entry name" value="EUTPISMRASEI"/>
</dbReference>
<dbReference type="InterPro" id="IPR001631">
    <property type="entry name" value="TopoI"/>
</dbReference>
<evidence type="ECO:0000256" key="1">
    <source>
        <dbReference type="ARBA" id="ARBA00000213"/>
    </source>
</evidence>
<comment type="similarity">
    <text evidence="2">Belongs to the type IB topoisomerase family.</text>
</comment>
<evidence type="ECO:0000313" key="10">
    <source>
        <dbReference type="EMBL" id="MCP8938925.1"/>
    </source>
</evidence>
<protein>
    <recommendedName>
        <fullName evidence="3">DNA topoisomerase</fullName>
        <ecNumber evidence="3">5.6.2.1</ecNumber>
    </recommendedName>
</protein>
<feature type="domain" description="DNA topoisomerase IB N-terminal" evidence="9">
    <location>
        <begin position="43"/>
        <end position="91"/>
    </location>
</feature>
<dbReference type="Gene3D" id="1.10.132.120">
    <property type="match status" value="1"/>
</dbReference>
<dbReference type="InterPro" id="IPR013500">
    <property type="entry name" value="TopoI_cat_euk"/>
</dbReference>
<gene>
    <name evidence="10" type="ORF">NK718_10395</name>
</gene>
<comment type="catalytic activity">
    <reaction evidence="1">
        <text>ATP-independent breakage of single-stranded DNA, followed by passage and rejoining.</text>
        <dbReference type="EC" id="5.6.2.1"/>
    </reaction>
</comment>
<dbReference type="EC" id="5.6.2.1" evidence="3"/>